<dbReference type="FunFam" id="2.20.25.80:FF:000001">
    <property type="entry name" value="WRKY transcription factor 33"/>
    <property type="match status" value="1"/>
</dbReference>
<dbReference type="InterPro" id="IPR036576">
    <property type="entry name" value="WRKY_dom_sf"/>
</dbReference>
<accession>A0A6A2ZYM2</accession>
<protein>
    <submittedName>
        <fullName evidence="9">WRKY transcription factor 3</fullName>
    </submittedName>
</protein>
<reference evidence="9" key="1">
    <citation type="submission" date="2019-09" db="EMBL/GenBank/DDBJ databases">
        <title>Draft genome information of white flower Hibiscus syriacus.</title>
        <authorList>
            <person name="Kim Y.-M."/>
        </authorList>
    </citation>
    <scope>NUCLEOTIDE SEQUENCE [LARGE SCALE GENOMIC DNA]</scope>
    <source>
        <strain evidence="9">YM2019G1</strain>
    </source>
</reference>
<evidence type="ECO:0000256" key="4">
    <source>
        <dbReference type="ARBA" id="ARBA00023125"/>
    </source>
</evidence>
<feature type="domain" description="WRKY" evidence="8">
    <location>
        <begin position="364"/>
        <end position="422"/>
    </location>
</feature>
<feature type="region of interest" description="Disordered" evidence="7">
    <location>
        <begin position="101"/>
        <end position="130"/>
    </location>
</feature>
<evidence type="ECO:0000256" key="1">
    <source>
        <dbReference type="ARBA" id="ARBA00004123"/>
    </source>
</evidence>
<feature type="region of interest" description="Disordered" evidence="7">
    <location>
        <begin position="592"/>
        <end position="611"/>
    </location>
</feature>
<evidence type="ECO:0000256" key="2">
    <source>
        <dbReference type="ARBA" id="ARBA00022737"/>
    </source>
</evidence>
<evidence type="ECO:0000256" key="6">
    <source>
        <dbReference type="ARBA" id="ARBA00023242"/>
    </source>
</evidence>
<dbReference type="SMART" id="SM00774">
    <property type="entry name" value="WRKY"/>
    <property type="match status" value="2"/>
</dbReference>
<dbReference type="GO" id="GO:0043565">
    <property type="term" value="F:sequence-specific DNA binding"/>
    <property type="evidence" value="ECO:0007669"/>
    <property type="project" value="InterPro"/>
</dbReference>
<dbReference type="FunFam" id="2.20.25.80:FF:000006">
    <property type="entry name" value="WRKY transcription factor"/>
    <property type="match status" value="1"/>
</dbReference>
<dbReference type="Proteomes" id="UP000436088">
    <property type="component" value="Unassembled WGS sequence"/>
</dbReference>
<organism evidence="9 10">
    <name type="scientific">Hibiscus syriacus</name>
    <name type="common">Rose of Sharon</name>
    <dbReference type="NCBI Taxonomy" id="106335"/>
    <lineage>
        <taxon>Eukaryota</taxon>
        <taxon>Viridiplantae</taxon>
        <taxon>Streptophyta</taxon>
        <taxon>Embryophyta</taxon>
        <taxon>Tracheophyta</taxon>
        <taxon>Spermatophyta</taxon>
        <taxon>Magnoliopsida</taxon>
        <taxon>eudicotyledons</taxon>
        <taxon>Gunneridae</taxon>
        <taxon>Pentapetalae</taxon>
        <taxon>rosids</taxon>
        <taxon>malvids</taxon>
        <taxon>Malvales</taxon>
        <taxon>Malvaceae</taxon>
        <taxon>Malvoideae</taxon>
        <taxon>Hibiscus</taxon>
    </lineage>
</organism>
<dbReference type="PANTHER" id="PTHR31221">
    <property type="entry name" value="WRKY TRANSCRIPTION FACTOR PROTEIN 1-RELATED"/>
    <property type="match status" value="1"/>
</dbReference>
<dbReference type="Gene3D" id="2.20.25.80">
    <property type="entry name" value="WRKY domain"/>
    <property type="match status" value="2"/>
</dbReference>
<keyword evidence="4" id="KW-0238">DNA-binding</keyword>
<feature type="compositionally biased region" description="Polar residues" evidence="7">
    <location>
        <begin position="294"/>
        <end position="309"/>
    </location>
</feature>
<dbReference type="SUPFAM" id="SSF118290">
    <property type="entry name" value="WRKY DNA-binding domain"/>
    <property type="match status" value="2"/>
</dbReference>
<keyword evidence="5" id="KW-0804">Transcription</keyword>
<comment type="subcellular location">
    <subcellularLocation>
        <location evidence="1">Nucleus</location>
    </subcellularLocation>
</comment>
<keyword evidence="6" id="KW-0539">Nucleus</keyword>
<evidence type="ECO:0000256" key="5">
    <source>
        <dbReference type="ARBA" id="ARBA00023163"/>
    </source>
</evidence>
<feature type="domain" description="WRKY" evidence="8">
    <location>
        <begin position="533"/>
        <end position="598"/>
    </location>
</feature>
<name>A0A6A2ZYM2_HIBSY</name>
<dbReference type="InterPro" id="IPR003657">
    <property type="entry name" value="WRKY_dom"/>
</dbReference>
<sequence length="741" mass="81141">MEPFPFGLVYEMVKRHRHNNHIACINSILCTPKRIGFEPSPGIVMAGIDDNVSIIGDWIPPTLSPRTYFTAMLGDDAASEAPAENKTVGLFFGSRQAITAENGDTKDVHNGGGSSNESESMFEQKSSSRGGLVERMAARAGFNAPRLNTESIRSADPSLNPDIRSPYLTIPPGLSPTTLLESPVFVSNSLAQPSPTTGKFPFIPSVNDGSCKPESHVRSEDNYFEDMNASFAFKPVAESDSPFFLGAMSKASNLSNKKVNPAGLPQQSFPNTEASVQSEWSHASQSVDPRKVHPQNSNMFSLQVDFSRSSTEKDSGSNNSADQRVFDPVDGSVEHSVPLDEPRDEEGDQRVSGEAGGIGGVPSEDGYNWRKYGQKQVKGSEYPRSYYKCTHPTCQVKKKVERSHEGHITEIIYKGAHNHLKPPPNRRSSIGSSNLLSDVQLELPEQTGLQNGMDGDPVWATAQKGTVAAPQDWTHDHIEMTSPATISPRMAMDWHQILLTLNPVMQKIEAYATEMSGATRSIREPRVVVQTTSEVDILDDGYRWRKYGQKVVKGNPNPRSYYKCTSAGCTVRKHVERASHDLKSVITTYEGKHNHDVPAARNSSHANSATSNSEIAMASSIQTHAHRPEPSQLHNSTVRPTSFGPFTLSGRQQLGPSPGFLFRMNQPSLANLAMAGLGPGQPKLPVLPVHPYMPRQGNEIGFRFPKGETKMEPMSEPGLDLSNNTSVYHQLMSRLPLGPQM</sequence>
<proteinExistence type="predicted"/>
<keyword evidence="3" id="KW-0805">Transcription regulation</keyword>
<dbReference type="InterPro" id="IPR044810">
    <property type="entry name" value="WRKY_plant"/>
</dbReference>
<keyword evidence="2" id="KW-0677">Repeat</keyword>
<evidence type="ECO:0000259" key="8">
    <source>
        <dbReference type="PROSITE" id="PS50811"/>
    </source>
</evidence>
<dbReference type="PANTHER" id="PTHR31221:SF318">
    <property type="entry name" value="WRKY TRANSCRIPTION FACTOR 2-RELATED"/>
    <property type="match status" value="1"/>
</dbReference>
<feature type="region of interest" description="Disordered" evidence="7">
    <location>
        <begin position="258"/>
        <end position="369"/>
    </location>
</feature>
<gene>
    <name evidence="9" type="ORF">F3Y22_tig00110637pilonHSYRG00007</name>
</gene>
<dbReference type="EMBL" id="VEPZ02001057">
    <property type="protein sequence ID" value="KAE8696813.1"/>
    <property type="molecule type" value="Genomic_DNA"/>
</dbReference>
<dbReference type="GO" id="GO:0003700">
    <property type="term" value="F:DNA-binding transcription factor activity"/>
    <property type="evidence" value="ECO:0007669"/>
    <property type="project" value="InterPro"/>
</dbReference>
<dbReference type="AlphaFoldDB" id="A0A6A2ZYM2"/>
<dbReference type="GO" id="GO:0005634">
    <property type="term" value="C:nucleus"/>
    <property type="evidence" value="ECO:0007669"/>
    <property type="project" value="UniProtKB-SubCell"/>
</dbReference>
<evidence type="ECO:0000313" key="9">
    <source>
        <dbReference type="EMBL" id="KAE8696813.1"/>
    </source>
</evidence>
<evidence type="ECO:0000256" key="3">
    <source>
        <dbReference type="ARBA" id="ARBA00023015"/>
    </source>
</evidence>
<feature type="compositionally biased region" description="Low complexity" evidence="7">
    <location>
        <begin position="599"/>
        <end position="611"/>
    </location>
</feature>
<dbReference type="Pfam" id="PF03106">
    <property type="entry name" value="WRKY"/>
    <property type="match status" value="2"/>
</dbReference>
<evidence type="ECO:0000313" key="10">
    <source>
        <dbReference type="Proteomes" id="UP000436088"/>
    </source>
</evidence>
<keyword evidence="10" id="KW-1185">Reference proteome</keyword>
<comment type="caution">
    <text evidence="9">The sequence shown here is derived from an EMBL/GenBank/DDBJ whole genome shotgun (WGS) entry which is preliminary data.</text>
</comment>
<evidence type="ECO:0000256" key="7">
    <source>
        <dbReference type="SAM" id="MobiDB-lite"/>
    </source>
</evidence>
<feature type="compositionally biased region" description="Polar residues" evidence="7">
    <location>
        <begin position="265"/>
        <end position="287"/>
    </location>
</feature>
<dbReference type="PROSITE" id="PS50811">
    <property type="entry name" value="WRKY"/>
    <property type="match status" value="2"/>
</dbReference>